<dbReference type="GO" id="GO:0008936">
    <property type="term" value="F:nicotinamidase activity"/>
    <property type="evidence" value="ECO:0007669"/>
    <property type="project" value="UniProtKB-EC"/>
</dbReference>
<dbReference type="RefSeq" id="WP_201327910.1">
    <property type="nucleotide sequence ID" value="NZ_AP017470.1"/>
</dbReference>
<evidence type="ECO:0000259" key="8">
    <source>
        <dbReference type="Pfam" id="PF00857"/>
    </source>
</evidence>
<dbReference type="InterPro" id="IPR000868">
    <property type="entry name" value="Isochorismatase-like_dom"/>
</dbReference>
<dbReference type="InterPro" id="IPR052347">
    <property type="entry name" value="Isochorismatase_Nicotinamidase"/>
</dbReference>
<evidence type="ECO:0000256" key="4">
    <source>
        <dbReference type="ARBA" id="ARBA00022801"/>
    </source>
</evidence>
<dbReference type="Proteomes" id="UP000595564">
    <property type="component" value="Chromosome"/>
</dbReference>
<dbReference type="PANTHER" id="PTHR11080">
    <property type="entry name" value="PYRAZINAMIDASE/NICOTINAMIDASE"/>
    <property type="match status" value="1"/>
</dbReference>
<dbReference type="Gene3D" id="3.40.50.850">
    <property type="entry name" value="Isochorismatase-like"/>
    <property type="match status" value="1"/>
</dbReference>
<proteinExistence type="inferred from homology"/>
<feature type="domain" description="Isochorismatase-like" evidence="8">
    <location>
        <begin position="5"/>
        <end position="179"/>
    </location>
</feature>
<dbReference type="InterPro" id="IPR036380">
    <property type="entry name" value="Isochorismatase-like_sf"/>
</dbReference>
<evidence type="ECO:0000256" key="1">
    <source>
        <dbReference type="ARBA" id="ARBA00006336"/>
    </source>
</evidence>
<comment type="pathway">
    <text evidence="5">Cofactor biosynthesis; nicotinate biosynthesis; nicotinate from nicotinamide: step 1/1.</text>
</comment>
<protein>
    <recommendedName>
        <fullName evidence="6">nicotinamidase</fullName>
        <ecNumber evidence="6">3.5.1.19</ecNumber>
    </recommendedName>
    <alternativeName>
        <fullName evidence="7">Nicotinamide deamidase</fullName>
    </alternativeName>
</protein>
<dbReference type="SUPFAM" id="SSF52499">
    <property type="entry name" value="Isochorismatase-like hydrolases"/>
    <property type="match status" value="1"/>
</dbReference>
<evidence type="ECO:0000256" key="7">
    <source>
        <dbReference type="ARBA" id="ARBA00043224"/>
    </source>
</evidence>
<keyword evidence="10" id="KW-1185">Reference proteome</keyword>
<name>A0A7R6PVV5_9BACT</name>
<evidence type="ECO:0000256" key="3">
    <source>
        <dbReference type="ARBA" id="ARBA00022723"/>
    </source>
</evidence>
<evidence type="ECO:0000256" key="6">
    <source>
        <dbReference type="ARBA" id="ARBA00039017"/>
    </source>
</evidence>
<dbReference type="GO" id="GO:0046872">
    <property type="term" value="F:metal ion binding"/>
    <property type="evidence" value="ECO:0007669"/>
    <property type="project" value="UniProtKB-KW"/>
</dbReference>
<evidence type="ECO:0000313" key="9">
    <source>
        <dbReference type="EMBL" id="BBB33597.1"/>
    </source>
</evidence>
<accession>A0A7R6PVV5</accession>
<dbReference type="EMBL" id="AP017470">
    <property type="protein sequence ID" value="BBB33597.1"/>
    <property type="molecule type" value="Genomic_DNA"/>
</dbReference>
<evidence type="ECO:0000256" key="2">
    <source>
        <dbReference type="ARBA" id="ARBA00022642"/>
    </source>
</evidence>
<evidence type="ECO:0000313" key="10">
    <source>
        <dbReference type="Proteomes" id="UP000595564"/>
    </source>
</evidence>
<dbReference type="PANTHER" id="PTHR11080:SF2">
    <property type="entry name" value="LD05707P"/>
    <property type="match status" value="1"/>
</dbReference>
<sequence>MSKKALLIVDLQNDFCPGGALPVKDGDKIVEPINKIMDKFDLVIASKDMHPEKTVHFDKWPVHCVRGTKGSEFHPDLKSEKIDFIFEKGTGNRDDGYSAFEATNKDLEEFLKENNVEELYVCGLATDYCVKASVLDALKRGFKTFVLTDCIKAVNVNPDDGEKALREMKDKGAILIESKSI</sequence>
<dbReference type="AlphaFoldDB" id="A0A7R6PVV5"/>
<reference evidence="9 10" key="1">
    <citation type="journal article" date="2012" name="Extremophiles">
        <title>Thermotomaculum hydrothermale gen. nov., sp. nov., a novel heterotrophic thermophile within the phylum Acidobacteria from a deep-sea hydrothermal vent chimney in the Southern Okinawa Trough.</title>
        <authorList>
            <person name="Izumi H."/>
            <person name="Nunoura T."/>
            <person name="Miyazaki M."/>
            <person name="Mino S."/>
            <person name="Toki T."/>
            <person name="Takai K."/>
            <person name="Sako Y."/>
            <person name="Sawabe T."/>
            <person name="Nakagawa S."/>
        </authorList>
    </citation>
    <scope>NUCLEOTIDE SEQUENCE [LARGE SCALE GENOMIC DNA]</scope>
    <source>
        <strain evidence="9 10">AC55</strain>
    </source>
</reference>
<organism evidence="9 10">
    <name type="scientific">Thermotomaculum hydrothermale</name>
    <dbReference type="NCBI Taxonomy" id="981385"/>
    <lineage>
        <taxon>Bacteria</taxon>
        <taxon>Pseudomonadati</taxon>
        <taxon>Acidobacteriota</taxon>
        <taxon>Holophagae</taxon>
        <taxon>Thermotomaculales</taxon>
        <taxon>Thermotomaculaceae</taxon>
        <taxon>Thermotomaculum</taxon>
    </lineage>
</organism>
<comment type="similarity">
    <text evidence="1">Belongs to the isochorismatase family.</text>
</comment>
<dbReference type="CDD" id="cd01011">
    <property type="entry name" value="nicotinamidase"/>
    <property type="match status" value="1"/>
</dbReference>
<keyword evidence="2" id="KW-0662">Pyridine nucleotide biosynthesis</keyword>
<gene>
    <name evidence="9" type="primary">pncA</name>
    <name evidence="9" type="ORF">TTHT_2169</name>
</gene>
<dbReference type="EC" id="3.5.1.19" evidence="6"/>
<dbReference type="GO" id="GO:0019363">
    <property type="term" value="P:pyridine nucleotide biosynthetic process"/>
    <property type="evidence" value="ECO:0007669"/>
    <property type="project" value="UniProtKB-KW"/>
</dbReference>
<dbReference type="Pfam" id="PF00857">
    <property type="entry name" value="Isochorismatase"/>
    <property type="match status" value="1"/>
</dbReference>
<evidence type="ECO:0000256" key="5">
    <source>
        <dbReference type="ARBA" id="ARBA00037900"/>
    </source>
</evidence>
<keyword evidence="4 9" id="KW-0378">Hydrolase</keyword>
<keyword evidence="3" id="KW-0479">Metal-binding</keyword>
<dbReference type="KEGG" id="thyd:TTHT_2169"/>